<evidence type="ECO:0000256" key="5">
    <source>
        <dbReference type="ARBA" id="ARBA00022833"/>
    </source>
</evidence>
<accession>A0AAW9A5Q0</accession>
<dbReference type="SUPFAM" id="SSF56281">
    <property type="entry name" value="Metallo-hydrolase/oxidoreductase"/>
    <property type="match status" value="1"/>
</dbReference>
<keyword evidence="8" id="KW-1185">Reference proteome</keyword>
<reference evidence="7 8" key="1">
    <citation type="submission" date="2023-06" db="EMBL/GenBank/DDBJ databases">
        <title>Sporosarcina sp. nov., isolated from Korean traditional fermented seafood 'Jeotgal'.</title>
        <authorList>
            <person name="Yang A.I."/>
            <person name="Shin N.-R."/>
        </authorList>
    </citation>
    <scope>NUCLEOTIDE SEQUENCE [LARGE SCALE GENOMIC DNA]</scope>
    <source>
        <strain evidence="7 8">KCTC43456</strain>
    </source>
</reference>
<protein>
    <submittedName>
        <fullName evidence="7">MBL fold metallo-hydrolase</fullName>
    </submittedName>
</protein>
<dbReference type="SMART" id="SM00849">
    <property type="entry name" value="Lactamase_B"/>
    <property type="match status" value="1"/>
</dbReference>
<dbReference type="EMBL" id="JAUBDJ010000002">
    <property type="protein sequence ID" value="MDW0116210.1"/>
    <property type="molecule type" value="Genomic_DNA"/>
</dbReference>
<organism evidence="7 8">
    <name type="scientific">Sporosarcina thermotolerans</name>
    <dbReference type="NCBI Taxonomy" id="633404"/>
    <lineage>
        <taxon>Bacteria</taxon>
        <taxon>Bacillati</taxon>
        <taxon>Bacillota</taxon>
        <taxon>Bacilli</taxon>
        <taxon>Bacillales</taxon>
        <taxon>Caryophanaceae</taxon>
        <taxon>Sporosarcina</taxon>
    </lineage>
</organism>
<evidence type="ECO:0000313" key="7">
    <source>
        <dbReference type="EMBL" id="MDW0116210.1"/>
    </source>
</evidence>
<keyword evidence="4" id="KW-0378">Hydrolase</keyword>
<proteinExistence type="inferred from homology"/>
<evidence type="ECO:0000313" key="8">
    <source>
        <dbReference type="Proteomes" id="UP001271648"/>
    </source>
</evidence>
<name>A0AAW9A5Q0_9BACL</name>
<dbReference type="RefSeq" id="WP_317940309.1">
    <property type="nucleotide sequence ID" value="NZ_JAUBDJ010000002.1"/>
</dbReference>
<gene>
    <name evidence="7" type="ORF">QTL97_04640</name>
</gene>
<dbReference type="AlphaFoldDB" id="A0AAW9A5Q0"/>
<feature type="domain" description="Metallo-beta-lactamase" evidence="6">
    <location>
        <begin position="35"/>
        <end position="221"/>
    </location>
</feature>
<comment type="cofactor">
    <cofactor evidence="1">
        <name>Zn(2+)</name>
        <dbReference type="ChEBI" id="CHEBI:29105"/>
    </cofactor>
</comment>
<dbReference type="PANTHER" id="PTHR42978:SF2">
    <property type="entry name" value="102 KBASES UNSTABLE REGION: FROM 1 TO 119443"/>
    <property type="match status" value="1"/>
</dbReference>
<dbReference type="InterPro" id="IPR051013">
    <property type="entry name" value="MBL_superfamily_lactonases"/>
</dbReference>
<comment type="caution">
    <text evidence="7">The sequence shown here is derived from an EMBL/GenBank/DDBJ whole genome shotgun (WGS) entry which is preliminary data.</text>
</comment>
<evidence type="ECO:0000256" key="3">
    <source>
        <dbReference type="ARBA" id="ARBA00022723"/>
    </source>
</evidence>
<evidence type="ECO:0000256" key="1">
    <source>
        <dbReference type="ARBA" id="ARBA00001947"/>
    </source>
</evidence>
<dbReference type="GO" id="GO:0046872">
    <property type="term" value="F:metal ion binding"/>
    <property type="evidence" value="ECO:0007669"/>
    <property type="project" value="UniProtKB-KW"/>
</dbReference>
<sequence>MRIINTKVKVGIILFEYDIFVQGFPGKSPTHGGLGWSSIALLSQNDQNIIIDVGSFGVRKLLFQKLHEKGLTPNDITMVLLTHTHWDHSVNWNLFPNATIVVGEVDMNWALNEPTGHSDVPELYIKELDRSPQKRLVGHLEEIVPGIVAHQTKGHTPGHLAYSVDNGDFDIIFSGDAAKNRAELLSRNVDMTLSLSDSLDSIDYLWNLWRKKKDNIMVPGHDIPMKLVDGKPVYLQKREAELQCWFSDNLEDLTDVKLVD</sequence>
<evidence type="ECO:0000256" key="4">
    <source>
        <dbReference type="ARBA" id="ARBA00022801"/>
    </source>
</evidence>
<evidence type="ECO:0000259" key="6">
    <source>
        <dbReference type="SMART" id="SM00849"/>
    </source>
</evidence>
<dbReference type="PANTHER" id="PTHR42978">
    <property type="entry name" value="QUORUM-QUENCHING LACTONASE YTNP-RELATED-RELATED"/>
    <property type="match status" value="1"/>
</dbReference>
<comment type="similarity">
    <text evidence="2">Belongs to the metallo-beta-lactamase superfamily.</text>
</comment>
<dbReference type="Proteomes" id="UP001271648">
    <property type="component" value="Unassembled WGS sequence"/>
</dbReference>
<dbReference type="InterPro" id="IPR001279">
    <property type="entry name" value="Metallo-B-lactamas"/>
</dbReference>
<dbReference type="InterPro" id="IPR036866">
    <property type="entry name" value="RibonucZ/Hydroxyglut_hydro"/>
</dbReference>
<keyword evidence="3" id="KW-0479">Metal-binding</keyword>
<keyword evidence="5" id="KW-0862">Zinc</keyword>
<dbReference type="Gene3D" id="3.60.15.10">
    <property type="entry name" value="Ribonuclease Z/Hydroxyacylglutathione hydrolase-like"/>
    <property type="match status" value="1"/>
</dbReference>
<evidence type="ECO:0000256" key="2">
    <source>
        <dbReference type="ARBA" id="ARBA00007749"/>
    </source>
</evidence>
<dbReference type="GO" id="GO:0016787">
    <property type="term" value="F:hydrolase activity"/>
    <property type="evidence" value="ECO:0007669"/>
    <property type="project" value="UniProtKB-KW"/>
</dbReference>
<dbReference type="Pfam" id="PF00753">
    <property type="entry name" value="Lactamase_B"/>
    <property type="match status" value="1"/>
</dbReference>